<comment type="caution">
    <text evidence="1">The sequence shown here is derived from an EMBL/GenBank/DDBJ whole genome shotgun (WGS) entry which is preliminary data.</text>
</comment>
<dbReference type="EMBL" id="VSSQ01064823">
    <property type="protein sequence ID" value="MPN17647.1"/>
    <property type="molecule type" value="Genomic_DNA"/>
</dbReference>
<organism evidence="1">
    <name type="scientific">bioreactor metagenome</name>
    <dbReference type="NCBI Taxonomy" id="1076179"/>
    <lineage>
        <taxon>unclassified sequences</taxon>
        <taxon>metagenomes</taxon>
        <taxon>ecological metagenomes</taxon>
    </lineage>
</organism>
<gene>
    <name evidence="1" type="ORF">SDC9_165002</name>
</gene>
<proteinExistence type="predicted"/>
<reference evidence="1" key="1">
    <citation type="submission" date="2019-08" db="EMBL/GenBank/DDBJ databases">
        <authorList>
            <person name="Kucharzyk K."/>
            <person name="Murdoch R.W."/>
            <person name="Higgins S."/>
            <person name="Loffler F."/>
        </authorList>
    </citation>
    <scope>NUCLEOTIDE SEQUENCE</scope>
</reference>
<protein>
    <submittedName>
        <fullName evidence="1">Uncharacterized protein</fullName>
    </submittedName>
</protein>
<dbReference type="AlphaFoldDB" id="A0A645FT57"/>
<accession>A0A645FT57</accession>
<sequence>MDIRFPDVECRGILKISGNIFFRYRGGGDILFLAAVDDLIVYIGKILHVGYLIAPVLKITAHGIKYHNGPGVAQVNIIIGGRPANVHGNLPLF</sequence>
<name>A0A645FT57_9ZZZZ</name>
<evidence type="ECO:0000313" key="1">
    <source>
        <dbReference type="EMBL" id="MPN17647.1"/>
    </source>
</evidence>